<proteinExistence type="predicted"/>
<evidence type="ECO:0000313" key="2">
    <source>
        <dbReference type="Proteomes" id="UP000075920"/>
    </source>
</evidence>
<evidence type="ECO:0000313" key="1">
    <source>
        <dbReference type="EnsemblMetazoa" id="AMIN014116-PA"/>
    </source>
</evidence>
<reference evidence="2" key="1">
    <citation type="submission" date="2013-03" db="EMBL/GenBank/DDBJ databases">
        <title>The Genome Sequence of Anopheles minimus MINIMUS1.</title>
        <authorList>
            <consortium name="The Broad Institute Genomics Platform"/>
            <person name="Neafsey D.E."/>
            <person name="Walton C."/>
            <person name="Walker B."/>
            <person name="Young S.K."/>
            <person name="Zeng Q."/>
            <person name="Gargeya S."/>
            <person name="Fitzgerald M."/>
            <person name="Haas B."/>
            <person name="Abouelleil A."/>
            <person name="Allen A.W."/>
            <person name="Alvarado L."/>
            <person name="Arachchi H.M."/>
            <person name="Berlin A.M."/>
            <person name="Chapman S.B."/>
            <person name="Gainer-Dewar J."/>
            <person name="Goldberg J."/>
            <person name="Griggs A."/>
            <person name="Gujja S."/>
            <person name="Hansen M."/>
            <person name="Howarth C."/>
            <person name="Imamovic A."/>
            <person name="Ireland A."/>
            <person name="Larimer J."/>
            <person name="McCowan C."/>
            <person name="Murphy C."/>
            <person name="Pearson M."/>
            <person name="Poon T.W."/>
            <person name="Priest M."/>
            <person name="Roberts A."/>
            <person name="Saif S."/>
            <person name="Shea T."/>
            <person name="Sisk P."/>
            <person name="Sykes S."/>
            <person name="Wortman J."/>
            <person name="Nusbaum C."/>
            <person name="Birren B."/>
        </authorList>
    </citation>
    <scope>NUCLEOTIDE SEQUENCE [LARGE SCALE GENOMIC DNA]</scope>
    <source>
        <strain evidence="2">MINIMUS1</strain>
    </source>
</reference>
<dbReference type="Proteomes" id="UP000075920">
    <property type="component" value="Unassembled WGS sequence"/>
</dbReference>
<dbReference type="EnsemblMetazoa" id="AMIN014116-RA">
    <property type="protein sequence ID" value="AMIN014116-PA"/>
    <property type="gene ID" value="AMIN014116"/>
</dbReference>
<name>A0A182WN10_9DIPT</name>
<organism evidence="1 2">
    <name type="scientific">Anopheles minimus</name>
    <dbReference type="NCBI Taxonomy" id="112268"/>
    <lineage>
        <taxon>Eukaryota</taxon>
        <taxon>Metazoa</taxon>
        <taxon>Ecdysozoa</taxon>
        <taxon>Arthropoda</taxon>
        <taxon>Hexapoda</taxon>
        <taxon>Insecta</taxon>
        <taxon>Pterygota</taxon>
        <taxon>Neoptera</taxon>
        <taxon>Endopterygota</taxon>
        <taxon>Diptera</taxon>
        <taxon>Nematocera</taxon>
        <taxon>Culicoidea</taxon>
        <taxon>Culicidae</taxon>
        <taxon>Anophelinae</taxon>
        <taxon>Anopheles</taxon>
    </lineage>
</organism>
<protein>
    <submittedName>
        <fullName evidence="1">Uncharacterized protein</fullName>
    </submittedName>
</protein>
<dbReference type="VEuPathDB" id="VectorBase:AMIN014116"/>
<sequence>RILTLRTSTLGARSAVRGTREKEHFGINVVPIHSNDIKIAPLRTLLPSAFGMALTTPSLAALRTCSIFIAISTATGVPTFTLSPGLTNNLSSTPGIGAVTLDASTPPIALSVTRKRG</sequence>
<reference evidence="1" key="2">
    <citation type="submission" date="2020-05" db="UniProtKB">
        <authorList>
            <consortium name="EnsemblMetazoa"/>
        </authorList>
    </citation>
    <scope>IDENTIFICATION</scope>
    <source>
        <strain evidence="1">MINIMUS1</strain>
    </source>
</reference>
<keyword evidence="2" id="KW-1185">Reference proteome</keyword>
<dbReference type="AlphaFoldDB" id="A0A182WN10"/>
<accession>A0A182WN10</accession>